<reference evidence="18" key="1">
    <citation type="journal article" date="2015" name="Nature">
        <title>Complex archaea that bridge the gap between prokaryotes and eukaryotes.</title>
        <authorList>
            <person name="Spang A."/>
            <person name="Saw J.H."/>
            <person name="Jorgensen S.L."/>
            <person name="Zaremba-Niedzwiedzka K."/>
            <person name="Martijn J."/>
            <person name="Lind A.E."/>
            <person name="van Eijk R."/>
            <person name="Schleper C."/>
            <person name="Guy L."/>
            <person name="Ettema T.J."/>
        </authorList>
    </citation>
    <scope>NUCLEOTIDE SEQUENCE</scope>
</reference>
<evidence type="ECO:0000256" key="14">
    <source>
        <dbReference type="ARBA" id="ARBA00022840"/>
    </source>
</evidence>
<gene>
    <name evidence="18" type="ORF">LCGC14_3126150</name>
</gene>
<accession>A0A0F8Y872</accession>
<evidence type="ECO:0000256" key="9">
    <source>
        <dbReference type="ARBA" id="ARBA00012523"/>
    </source>
</evidence>
<evidence type="ECO:0000256" key="3">
    <source>
        <dbReference type="ARBA" id="ARBA00001522"/>
    </source>
</evidence>
<dbReference type="Pfam" id="PF02283">
    <property type="entry name" value="CobU"/>
    <property type="match status" value="1"/>
</dbReference>
<keyword evidence="11" id="KW-0808">Transferase</keyword>
<dbReference type="GO" id="GO:0009236">
    <property type="term" value="P:cobalamin biosynthetic process"/>
    <property type="evidence" value="ECO:0007669"/>
    <property type="project" value="UniProtKB-KW"/>
</dbReference>
<evidence type="ECO:0000256" key="12">
    <source>
        <dbReference type="ARBA" id="ARBA00022741"/>
    </source>
</evidence>
<evidence type="ECO:0000256" key="5">
    <source>
        <dbReference type="ARBA" id="ARBA00004692"/>
    </source>
</evidence>
<evidence type="ECO:0000256" key="2">
    <source>
        <dbReference type="ARBA" id="ARBA00000711"/>
    </source>
</evidence>
<evidence type="ECO:0000256" key="1">
    <source>
        <dbReference type="ARBA" id="ARBA00000312"/>
    </source>
</evidence>
<keyword evidence="12" id="KW-0547">Nucleotide-binding</keyword>
<dbReference type="EC" id="2.7.7.62" evidence="9"/>
<dbReference type="EMBL" id="LAZR01068080">
    <property type="protein sequence ID" value="KKK50324.1"/>
    <property type="molecule type" value="Genomic_DNA"/>
</dbReference>
<proteinExistence type="inferred from homology"/>
<comment type="pathway">
    <text evidence="5">Cofactor biosynthesis; adenosylcobalamin biosynthesis; adenosylcobalamin from cob(II)yrinate a,c-diamide: step 6/7.</text>
</comment>
<keyword evidence="14" id="KW-0067">ATP-binding</keyword>
<name>A0A0F8Y872_9ZZZZ</name>
<keyword evidence="10" id="KW-0169">Cobalamin biosynthesis</keyword>
<comment type="function">
    <text evidence="4">Catalyzes ATP-dependent phosphorylation of adenosylcobinamide and addition of GMP to adenosylcobinamide phosphate.</text>
</comment>
<protein>
    <recommendedName>
        <fullName evidence="16">Adenosylcobinamide kinase</fullName>
        <ecNumber evidence="8">2.7.1.156</ecNumber>
        <ecNumber evidence="9">2.7.7.62</ecNumber>
    </recommendedName>
    <alternativeName>
        <fullName evidence="17">Adenosylcobinamide-phosphate guanylyltransferase</fullName>
    </alternativeName>
</protein>
<comment type="caution">
    <text evidence="18">The sequence shown here is derived from an EMBL/GenBank/DDBJ whole genome shotgun (WGS) entry which is preliminary data.</text>
</comment>
<evidence type="ECO:0000256" key="13">
    <source>
        <dbReference type="ARBA" id="ARBA00022777"/>
    </source>
</evidence>
<dbReference type="Gene3D" id="3.40.50.300">
    <property type="entry name" value="P-loop containing nucleotide triphosphate hydrolases"/>
    <property type="match status" value="1"/>
</dbReference>
<comment type="catalytic activity">
    <reaction evidence="1">
        <text>adenosylcob(III)inamide + ATP = adenosylcob(III)inamide phosphate + ADP + H(+)</text>
        <dbReference type="Rhea" id="RHEA:15769"/>
        <dbReference type="ChEBI" id="CHEBI:2480"/>
        <dbReference type="ChEBI" id="CHEBI:15378"/>
        <dbReference type="ChEBI" id="CHEBI:30616"/>
        <dbReference type="ChEBI" id="CHEBI:58502"/>
        <dbReference type="ChEBI" id="CHEBI:456216"/>
        <dbReference type="EC" id="2.7.1.156"/>
    </reaction>
</comment>
<feature type="non-terminal residue" evidence="18">
    <location>
        <position position="1"/>
    </location>
</feature>
<comment type="pathway">
    <text evidence="6">Cofactor biosynthesis; adenosylcobalamin biosynthesis; adenosylcobalamin from cob(II)yrinate a,c-diamide: step 5/7.</text>
</comment>
<evidence type="ECO:0000256" key="11">
    <source>
        <dbReference type="ARBA" id="ARBA00022679"/>
    </source>
</evidence>
<evidence type="ECO:0000313" key="18">
    <source>
        <dbReference type="EMBL" id="KKK50324.1"/>
    </source>
</evidence>
<dbReference type="GO" id="GO:0008820">
    <property type="term" value="F:cobinamide phosphate guanylyltransferase activity"/>
    <property type="evidence" value="ECO:0007669"/>
    <property type="project" value="UniProtKB-EC"/>
</dbReference>
<evidence type="ECO:0000256" key="7">
    <source>
        <dbReference type="ARBA" id="ARBA00007490"/>
    </source>
</evidence>
<dbReference type="GO" id="GO:0043752">
    <property type="term" value="F:adenosylcobinamide kinase activity"/>
    <property type="evidence" value="ECO:0007669"/>
    <property type="project" value="UniProtKB-EC"/>
</dbReference>
<dbReference type="InterPro" id="IPR027417">
    <property type="entry name" value="P-loop_NTPase"/>
</dbReference>
<dbReference type="AlphaFoldDB" id="A0A0F8Y872"/>
<evidence type="ECO:0000256" key="6">
    <source>
        <dbReference type="ARBA" id="ARBA00005159"/>
    </source>
</evidence>
<comment type="similarity">
    <text evidence="7">Belongs to the CobU/CobP family.</text>
</comment>
<sequence length="123" mass="13596">RPANWHTIEEPIHLAEQLQKHCTKNECVLVDCLTLWLTNLLMTDNEVLLKTEIAALLAALPCIKGELIFVSNETNMGIMPLGDLTRRYCDEIGLLHQAIATLSDTVVLTVAGLPHILKGTLDV</sequence>
<dbReference type="GO" id="GO:0005525">
    <property type="term" value="F:GTP binding"/>
    <property type="evidence" value="ECO:0007669"/>
    <property type="project" value="UniProtKB-KW"/>
</dbReference>
<evidence type="ECO:0000256" key="4">
    <source>
        <dbReference type="ARBA" id="ARBA00003889"/>
    </source>
</evidence>
<dbReference type="PANTHER" id="PTHR34848">
    <property type="match status" value="1"/>
</dbReference>
<dbReference type="InterPro" id="IPR003203">
    <property type="entry name" value="CobU/CobP"/>
</dbReference>
<evidence type="ECO:0000256" key="15">
    <source>
        <dbReference type="ARBA" id="ARBA00023134"/>
    </source>
</evidence>
<comment type="catalytic activity">
    <reaction evidence="2">
        <text>adenosylcob(III)inamide phosphate + GTP + H(+) = adenosylcob(III)inamide-GDP + diphosphate</text>
        <dbReference type="Rhea" id="RHEA:22712"/>
        <dbReference type="ChEBI" id="CHEBI:15378"/>
        <dbReference type="ChEBI" id="CHEBI:33019"/>
        <dbReference type="ChEBI" id="CHEBI:37565"/>
        <dbReference type="ChEBI" id="CHEBI:58502"/>
        <dbReference type="ChEBI" id="CHEBI:60487"/>
        <dbReference type="EC" id="2.7.7.62"/>
    </reaction>
</comment>
<evidence type="ECO:0000256" key="16">
    <source>
        <dbReference type="ARBA" id="ARBA00029570"/>
    </source>
</evidence>
<organism evidence="18">
    <name type="scientific">marine sediment metagenome</name>
    <dbReference type="NCBI Taxonomy" id="412755"/>
    <lineage>
        <taxon>unclassified sequences</taxon>
        <taxon>metagenomes</taxon>
        <taxon>ecological metagenomes</taxon>
    </lineage>
</organism>
<dbReference type="EC" id="2.7.1.156" evidence="8"/>
<keyword evidence="15" id="KW-0342">GTP-binding</keyword>
<dbReference type="GO" id="GO:0005524">
    <property type="term" value="F:ATP binding"/>
    <property type="evidence" value="ECO:0007669"/>
    <property type="project" value="UniProtKB-KW"/>
</dbReference>
<evidence type="ECO:0000256" key="17">
    <source>
        <dbReference type="ARBA" id="ARBA00030571"/>
    </source>
</evidence>
<keyword evidence="13" id="KW-0418">Kinase</keyword>
<evidence type="ECO:0000256" key="10">
    <source>
        <dbReference type="ARBA" id="ARBA00022573"/>
    </source>
</evidence>
<dbReference type="PANTHER" id="PTHR34848:SF1">
    <property type="entry name" value="BIFUNCTIONAL ADENOSYLCOBALAMIN BIOSYNTHESIS PROTEIN COBU"/>
    <property type="match status" value="1"/>
</dbReference>
<evidence type="ECO:0000256" key="8">
    <source>
        <dbReference type="ARBA" id="ARBA00012016"/>
    </source>
</evidence>
<dbReference type="SUPFAM" id="SSF52540">
    <property type="entry name" value="P-loop containing nucleoside triphosphate hydrolases"/>
    <property type="match status" value="1"/>
</dbReference>
<comment type="catalytic activity">
    <reaction evidence="3">
        <text>adenosylcob(III)inamide + GTP = adenosylcob(III)inamide phosphate + GDP + H(+)</text>
        <dbReference type="Rhea" id="RHEA:15765"/>
        <dbReference type="ChEBI" id="CHEBI:2480"/>
        <dbReference type="ChEBI" id="CHEBI:15378"/>
        <dbReference type="ChEBI" id="CHEBI:37565"/>
        <dbReference type="ChEBI" id="CHEBI:58189"/>
        <dbReference type="ChEBI" id="CHEBI:58502"/>
        <dbReference type="EC" id="2.7.1.156"/>
    </reaction>
</comment>